<dbReference type="EMBL" id="CP001848">
    <property type="protein sequence ID" value="ADB15038.1"/>
    <property type="molecule type" value="Genomic_DNA"/>
</dbReference>
<dbReference type="HOGENOM" id="CLU_282514_0_0_0"/>
<dbReference type="Proteomes" id="UP000001887">
    <property type="component" value="Chromosome"/>
</dbReference>
<organism evidence="3 4">
    <name type="scientific">Pirellula staleyi (strain ATCC 27377 / DSM 6068 / ICPB 4128)</name>
    <name type="common">Pirella staleyi</name>
    <dbReference type="NCBI Taxonomy" id="530564"/>
    <lineage>
        <taxon>Bacteria</taxon>
        <taxon>Pseudomonadati</taxon>
        <taxon>Planctomycetota</taxon>
        <taxon>Planctomycetia</taxon>
        <taxon>Pirellulales</taxon>
        <taxon>Pirellulaceae</taxon>
        <taxon>Pirellula</taxon>
    </lineage>
</organism>
<dbReference type="InterPro" id="IPR013320">
    <property type="entry name" value="ConA-like_dom_sf"/>
</dbReference>
<evidence type="ECO:0000259" key="2">
    <source>
        <dbReference type="PROSITE" id="PS51820"/>
    </source>
</evidence>
<dbReference type="PANTHER" id="PTHR35889:SF3">
    <property type="entry name" value="F-BOX DOMAIN-CONTAINING PROTEIN"/>
    <property type="match status" value="1"/>
</dbReference>
<reference evidence="3 4" key="1">
    <citation type="journal article" date="2009" name="Stand. Genomic Sci.">
        <title>Complete genome sequence of Pirellula staleyi type strain (ATCC 27377).</title>
        <authorList>
            <person name="Clum A."/>
            <person name="Tindall B.J."/>
            <person name="Sikorski J."/>
            <person name="Ivanova N."/>
            <person name="Mavrommatis K."/>
            <person name="Lucas S."/>
            <person name="Glavina del Rio T."/>
            <person name="Nolan M."/>
            <person name="Chen F."/>
            <person name="Tice H."/>
            <person name="Pitluck S."/>
            <person name="Cheng J.F."/>
            <person name="Chertkov O."/>
            <person name="Brettin T."/>
            <person name="Han C."/>
            <person name="Detter J.C."/>
            <person name="Kuske C."/>
            <person name="Bruce D."/>
            <person name="Goodwin L."/>
            <person name="Ovchinikova G."/>
            <person name="Pati A."/>
            <person name="Mikhailova N."/>
            <person name="Chen A."/>
            <person name="Palaniappan K."/>
            <person name="Land M."/>
            <person name="Hauser L."/>
            <person name="Chang Y.J."/>
            <person name="Jeffries C.D."/>
            <person name="Chain P."/>
            <person name="Rohde M."/>
            <person name="Goker M."/>
            <person name="Bristow J."/>
            <person name="Eisen J.A."/>
            <person name="Markowitz V."/>
            <person name="Hugenholtz P."/>
            <person name="Kyrpides N.C."/>
            <person name="Klenk H.P."/>
            <person name="Lapidus A."/>
        </authorList>
    </citation>
    <scope>NUCLEOTIDE SEQUENCE [LARGE SCALE GENOMIC DNA]</scope>
    <source>
        <strain evidence="4">ATCC 27377 / DSM 6068 / ICPB 4128</strain>
    </source>
</reference>
<evidence type="ECO:0000313" key="4">
    <source>
        <dbReference type="Proteomes" id="UP000001887"/>
    </source>
</evidence>
<dbReference type="PROSITE" id="PS51257">
    <property type="entry name" value="PROKAR_LIPOPROTEIN"/>
    <property type="match status" value="1"/>
</dbReference>
<dbReference type="Pfam" id="PF13385">
    <property type="entry name" value="Laminin_G_3"/>
    <property type="match status" value="1"/>
</dbReference>
<sequence precursor="true">MRWGSIGIALLAWVGCFASLALAQNDSESAPSKPLTYADIVAADEPVVWFSMSDWASRGSAELTKPTTQGKVNVAESGPRPITFPLFATDNTAAEFSASAIRVADPGDKSPLDFDLGDAITIEAWVYVKKLANGQQSYIVGKGRTGLEGQAADNQNYGLRVNGESGRASLSFLFRSSDNRRGTTDDWHRWNTTSNFTIGAWHHVAVSYVFGKPDSIRGYIDGKPSKGTWDYGGPSAEGPVVDNDELWIGSAQGTAGSNSFTGLIDEVAIYRCELPAERIAARFQMVQPDPYLTNVPVPAGKVLVEVFEGIPDAFSWDFIHPSPSERFTIDQMAAFALPNNYNRHGVRVDRGNPHVAWMTSDIDFTAGKHRLLVRSRSGARLFIDGKLVGENPFSHASDDGHHPYLKPTSKVSPSIRVVQPGDRETLFEVELEEGTHRVQLQLHMGGKKRRPELGEASLTVAPMGSDDFVVVAPDADRKIPLTDEGYLAFEAEQQGLLASINRTRRQQSSAEYAKYWDARHDYAREYLRSLEPIAIPALEGSTDIDRLVASRLTDSKLTAAPRASDESFVRRLYLDVLGITPTAAEVERFLADTRDNKRSLLIDHLLQQPGWADHWMGYWQDVLAENPNIVNPTLNNTGPFRWWLYEALSDNRPLDRFTTELILMEGSDRYGGPGGFAVASQNDAPLAAKAHVLAGAMLAINLNCARCHDAPFHEWKQKDLFNLAAMLGRGTQTLPKTSTIPGDPAALKSLVVKVTLKPGEKIEPGWPFVDHYVGELKKELLESPGDTREQLAVRITSPHNTRFAKVLANRFWHRYIGRGIIEPVDDWEQGDNVHPELLEFLARKLIESGYDAKSLARLILNSDTYQREPTSSLAQSRLFAAPMRRRMTAEQVLDSMYSVAGKRLNVEELNIDVDGTRNEAQSISLGIPDRGWQFTSLSNERDRPSLSLPGAQNMINVLEAFGWRGSRQDPMTMRESEPAVIQPATLANGVAAKRIAQLSEDSRFTLLALEDQPIEKFVEQVFVEMLARKPTAAESAIYVELLTPGYSERRTGKPAGPMPKRIPRDGVSWSNHLSNESNQVRIDLQKQLEAGDPPTTRLTADWRERAEDMVWILLNTPEFVFVP</sequence>
<dbReference type="Pfam" id="PF07587">
    <property type="entry name" value="PSD1"/>
    <property type="match status" value="1"/>
</dbReference>
<dbReference type="PANTHER" id="PTHR35889">
    <property type="entry name" value="CYCLOINULO-OLIGOSACCHARIDE FRUCTANOTRANSFERASE-RELATED"/>
    <property type="match status" value="1"/>
</dbReference>
<keyword evidence="4" id="KW-1185">Reference proteome</keyword>
<dbReference type="InterPro" id="IPR022655">
    <property type="entry name" value="DUF1553"/>
</dbReference>
<evidence type="ECO:0000256" key="1">
    <source>
        <dbReference type="SAM" id="SignalP"/>
    </source>
</evidence>
<proteinExistence type="predicted"/>
<dbReference type="OrthoDB" id="289126at2"/>
<dbReference type="SUPFAM" id="SSF49899">
    <property type="entry name" value="Concanavalin A-like lectins/glucanases"/>
    <property type="match status" value="1"/>
</dbReference>
<dbReference type="eggNOG" id="COG2010">
    <property type="taxonomic scope" value="Bacteria"/>
</dbReference>
<dbReference type="InterPro" id="IPR037524">
    <property type="entry name" value="PA14/GLEYA"/>
</dbReference>
<dbReference type="KEGG" id="psl:Psta_0348"/>
<keyword evidence="1" id="KW-0732">Signal</keyword>
<evidence type="ECO:0000313" key="3">
    <source>
        <dbReference type="EMBL" id="ADB15038.1"/>
    </source>
</evidence>
<name>D2R2C9_PIRSD</name>
<feature type="domain" description="PA14" evidence="2">
    <location>
        <begin position="297"/>
        <end position="476"/>
    </location>
</feature>
<dbReference type="Pfam" id="PF07583">
    <property type="entry name" value="PSCyt2"/>
    <property type="match status" value="1"/>
</dbReference>
<dbReference type="Gene3D" id="2.60.120.200">
    <property type="match status" value="1"/>
</dbReference>
<dbReference type="PROSITE" id="PS51820">
    <property type="entry name" value="PA14"/>
    <property type="match status" value="1"/>
</dbReference>
<feature type="signal peptide" evidence="1">
    <location>
        <begin position="1"/>
        <end position="23"/>
    </location>
</feature>
<dbReference type="InterPro" id="IPR011444">
    <property type="entry name" value="DUF1549"/>
</dbReference>
<protein>
    <recommendedName>
        <fullName evidence="2">PA14 domain-containing protein</fullName>
    </recommendedName>
</protein>
<dbReference type="AlphaFoldDB" id="D2R2C9"/>
<gene>
    <name evidence="3" type="ordered locus">Psta_0348</name>
</gene>
<accession>D2R2C9</accession>
<dbReference type="STRING" id="530564.Psta_0348"/>
<feature type="chain" id="PRO_5003034532" description="PA14 domain-containing protein" evidence="1">
    <location>
        <begin position="24"/>
        <end position="1123"/>
    </location>
</feature>